<feature type="coiled-coil region" evidence="3">
    <location>
        <begin position="353"/>
        <end position="380"/>
    </location>
</feature>
<dbReference type="SUPFAM" id="SSF50129">
    <property type="entry name" value="GroES-like"/>
    <property type="match status" value="1"/>
</dbReference>
<dbReference type="GO" id="GO:0016651">
    <property type="term" value="F:oxidoreductase activity, acting on NAD(P)H"/>
    <property type="evidence" value="ECO:0007669"/>
    <property type="project" value="InterPro"/>
</dbReference>
<sequence length="389" mass="41392">MTPPSIPTTHLAVAVTTPGQPLHLVRRPTTLPSLSEALIHVTWTGSSPIDLHRADGGLLLGDTTPTNPFILGCTFGGTVVALGSNSSSSHLAVGDTVYGFVQDGAEQEAGYQEYVTVPTWKVSKLPSSSPLSLQEAVTVPGNLVTAMHVVTEDLGLALPWPVTPPPTAAGVAGEGILVWGAASGVGMYVVQVLRHWGYGNVLAVASARHHGMLKELGARVCFDYRKEGVVEEILGYVEKSVGNGGSGPKVPFIVDCIGSTEGTLRPLTKIAEPGSKVGVMLPVINVHAGQGQEPDLEMDVSKVLPGEWKEGVELKGTRTFFYAKNEFFKNHLQPEIVPALLEQGVIQPNKQRIVEGKTMLERAQNALNLLRDQAVSGEKLVWRVADEAN</sequence>
<evidence type="ECO:0000256" key="3">
    <source>
        <dbReference type="SAM" id="Coils"/>
    </source>
</evidence>
<keyword evidence="2" id="KW-0560">Oxidoreductase</keyword>
<dbReference type="InterPro" id="IPR047122">
    <property type="entry name" value="Trans-enoyl_RdTase-like"/>
</dbReference>
<dbReference type="CDD" id="cd08249">
    <property type="entry name" value="enoyl_reductase_like"/>
    <property type="match status" value="1"/>
</dbReference>
<dbReference type="SMART" id="SM00829">
    <property type="entry name" value="PKS_ER"/>
    <property type="match status" value="1"/>
</dbReference>
<dbReference type="InterPro" id="IPR020843">
    <property type="entry name" value="ER"/>
</dbReference>
<gene>
    <name evidence="5" type="ORF">C8A00DRAFT_43202</name>
</gene>
<evidence type="ECO:0000256" key="1">
    <source>
        <dbReference type="ARBA" id="ARBA00008072"/>
    </source>
</evidence>
<name>A0AAN6VMM1_9PEZI</name>
<accession>A0AAN6VMM1</accession>
<keyword evidence="3" id="KW-0175">Coiled coil</keyword>
<dbReference type="Pfam" id="PF08240">
    <property type="entry name" value="ADH_N"/>
    <property type="match status" value="1"/>
</dbReference>
<dbReference type="PANTHER" id="PTHR45348">
    <property type="entry name" value="HYPOTHETICAL OXIDOREDUCTASE (EUROFUNG)"/>
    <property type="match status" value="1"/>
</dbReference>
<dbReference type="Gene3D" id="3.40.50.720">
    <property type="entry name" value="NAD(P)-binding Rossmann-like Domain"/>
    <property type="match status" value="1"/>
</dbReference>
<proteinExistence type="inferred from homology"/>
<dbReference type="Gene3D" id="3.90.180.10">
    <property type="entry name" value="Medium-chain alcohol dehydrogenases, catalytic domain"/>
    <property type="match status" value="1"/>
</dbReference>
<dbReference type="InterPro" id="IPR036291">
    <property type="entry name" value="NAD(P)-bd_dom_sf"/>
</dbReference>
<evidence type="ECO:0000313" key="5">
    <source>
        <dbReference type="EMBL" id="KAK4153949.1"/>
    </source>
</evidence>
<feature type="domain" description="Enoyl reductase (ER)" evidence="4">
    <location>
        <begin position="19"/>
        <end position="381"/>
    </location>
</feature>
<dbReference type="PANTHER" id="PTHR45348:SF3">
    <property type="entry name" value="ENOYL REDUCTASE (ER) DOMAIN-CONTAINING PROTEIN"/>
    <property type="match status" value="1"/>
</dbReference>
<dbReference type="EMBL" id="MU856925">
    <property type="protein sequence ID" value="KAK4153949.1"/>
    <property type="molecule type" value="Genomic_DNA"/>
</dbReference>
<dbReference type="InterPro" id="IPR011032">
    <property type="entry name" value="GroES-like_sf"/>
</dbReference>
<dbReference type="AlphaFoldDB" id="A0AAN6VMM1"/>
<evidence type="ECO:0000313" key="6">
    <source>
        <dbReference type="Proteomes" id="UP001302745"/>
    </source>
</evidence>
<dbReference type="Pfam" id="PF00107">
    <property type="entry name" value="ADH_zinc_N"/>
    <property type="match status" value="1"/>
</dbReference>
<dbReference type="InterPro" id="IPR013149">
    <property type="entry name" value="ADH-like_C"/>
</dbReference>
<dbReference type="InterPro" id="IPR013154">
    <property type="entry name" value="ADH-like_N"/>
</dbReference>
<reference evidence="5" key="2">
    <citation type="submission" date="2023-05" db="EMBL/GenBank/DDBJ databases">
        <authorList>
            <consortium name="Lawrence Berkeley National Laboratory"/>
            <person name="Steindorff A."/>
            <person name="Hensen N."/>
            <person name="Bonometti L."/>
            <person name="Westerberg I."/>
            <person name="Brannstrom I.O."/>
            <person name="Guillou S."/>
            <person name="Cros-Aarteil S."/>
            <person name="Calhoun S."/>
            <person name="Haridas S."/>
            <person name="Kuo A."/>
            <person name="Mondo S."/>
            <person name="Pangilinan J."/>
            <person name="Riley R."/>
            <person name="Labutti K."/>
            <person name="Andreopoulos B."/>
            <person name="Lipzen A."/>
            <person name="Chen C."/>
            <person name="Yanf M."/>
            <person name="Daum C."/>
            <person name="Ng V."/>
            <person name="Clum A."/>
            <person name="Ohm R."/>
            <person name="Martin F."/>
            <person name="Silar P."/>
            <person name="Natvig D."/>
            <person name="Lalanne C."/>
            <person name="Gautier V."/>
            <person name="Ament-Velasquez S.L."/>
            <person name="Kruys A."/>
            <person name="Hutchinson M.I."/>
            <person name="Powell A.J."/>
            <person name="Barry K."/>
            <person name="Miller A.N."/>
            <person name="Grigoriev I.V."/>
            <person name="Debuchy R."/>
            <person name="Gladieux P."/>
            <person name="Thoren M.H."/>
            <person name="Johannesson H."/>
        </authorList>
    </citation>
    <scope>NUCLEOTIDE SEQUENCE</scope>
    <source>
        <strain evidence="5">CBS 538.74</strain>
    </source>
</reference>
<keyword evidence="6" id="KW-1185">Reference proteome</keyword>
<evidence type="ECO:0000256" key="2">
    <source>
        <dbReference type="ARBA" id="ARBA00023002"/>
    </source>
</evidence>
<comment type="caution">
    <text evidence="5">The sequence shown here is derived from an EMBL/GenBank/DDBJ whole genome shotgun (WGS) entry which is preliminary data.</text>
</comment>
<dbReference type="SUPFAM" id="SSF51735">
    <property type="entry name" value="NAD(P)-binding Rossmann-fold domains"/>
    <property type="match status" value="1"/>
</dbReference>
<evidence type="ECO:0000259" key="4">
    <source>
        <dbReference type="SMART" id="SM00829"/>
    </source>
</evidence>
<reference evidence="5" key="1">
    <citation type="journal article" date="2023" name="Mol. Phylogenet. Evol.">
        <title>Genome-scale phylogeny and comparative genomics of the fungal order Sordariales.</title>
        <authorList>
            <person name="Hensen N."/>
            <person name="Bonometti L."/>
            <person name="Westerberg I."/>
            <person name="Brannstrom I.O."/>
            <person name="Guillou S."/>
            <person name="Cros-Aarteil S."/>
            <person name="Calhoun S."/>
            <person name="Haridas S."/>
            <person name="Kuo A."/>
            <person name="Mondo S."/>
            <person name="Pangilinan J."/>
            <person name="Riley R."/>
            <person name="LaButti K."/>
            <person name="Andreopoulos B."/>
            <person name="Lipzen A."/>
            <person name="Chen C."/>
            <person name="Yan M."/>
            <person name="Daum C."/>
            <person name="Ng V."/>
            <person name="Clum A."/>
            <person name="Steindorff A."/>
            <person name="Ohm R.A."/>
            <person name="Martin F."/>
            <person name="Silar P."/>
            <person name="Natvig D.O."/>
            <person name="Lalanne C."/>
            <person name="Gautier V."/>
            <person name="Ament-Velasquez S.L."/>
            <person name="Kruys A."/>
            <person name="Hutchinson M.I."/>
            <person name="Powell A.J."/>
            <person name="Barry K."/>
            <person name="Miller A.N."/>
            <person name="Grigoriev I.V."/>
            <person name="Debuchy R."/>
            <person name="Gladieux P."/>
            <person name="Hiltunen Thoren M."/>
            <person name="Johannesson H."/>
        </authorList>
    </citation>
    <scope>NUCLEOTIDE SEQUENCE</scope>
    <source>
        <strain evidence="5">CBS 538.74</strain>
    </source>
</reference>
<dbReference type="Proteomes" id="UP001302745">
    <property type="component" value="Unassembled WGS sequence"/>
</dbReference>
<protein>
    <submittedName>
        <fullName evidence="5">Chaperonin 10-like protein</fullName>
    </submittedName>
</protein>
<comment type="similarity">
    <text evidence="1">Belongs to the zinc-containing alcohol dehydrogenase family.</text>
</comment>
<organism evidence="5 6">
    <name type="scientific">Chaetomidium leptoderma</name>
    <dbReference type="NCBI Taxonomy" id="669021"/>
    <lineage>
        <taxon>Eukaryota</taxon>
        <taxon>Fungi</taxon>
        <taxon>Dikarya</taxon>
        <taxon>Ascomycota</taxon>
        <taxon>Pezizomycotina</taxon>
        <taxon>Sordariomycetes</taxon>
        <taxon>Sordariomycetidae</taxon>
        <taxon>Sordariales</taxon>
        <taxon>Chaetomiaceae</taxon>
        <taxon>Chaetomidium</taxon>
    </lineage>
</organism>